<protein>
    <submittedName>
        <fullName evidence="1">Uncharacterized protein</fullName>
    </submittedName>
</protein>
<keyword evidence="2" id="KW-1185">Reference proteome</keyword>
<comment type="caution">
    <text evidence="1">The sequence shown here is derived from an EMBL/GenBank/DDBJ whole genome shotgun (WGS) entry which is preliminary data.</text>
</comment>
<reference evidence="1 2" key="1">
    <citation type="journal article" date="2023" name="Arcadia Sci">
        <title>De novo assembly of a long-read Amblyomma americanum tick genome.</title>
        <authorList>
            <person name="Chou S."/>
            <person name="Poskanzer K.E."/>
            <person name="Rollins M."/>
            <person name="Thuy-Boun P.S."/>
        </authorList>
    </citation>
    <scope>NUCLEOTIDE SEQUENCE [LARGE SCALE GENOMIC DNA]</scope>
    <source>
        <strain evidence="1">F_SG_1</strain>
        <tissue evidence="1">Salivary glands</tissue>
    </source>
</reference>
<dbReference type="Proteomes" id="UP001321473">
    <property type="component" value="Unassembled WGS sequence"/>
</dbReference>
<accession>A0AAQ4FH23</accession>
<organism evidence="1 2">
    <name type="scientific">Amblyomma americanum</name>
    <name type="common">Lone star tick</name>
    <dbReference type="NCBI Taxonomy" id="6943"/>
    <lineage>
        <taxon>Eukaryota</taxon>
        <taxon>Metazoa</taxon>
        <taxon>Ecdysozoa</taxon>
        <taxon>Arthropoda</taxon>
        <taxon>Chelicerata</taxon>
        <taxon>Arachnida</taxon>
        <taxon>Acari</taxon>
        <taxon>Parasitiformes</taxon>
        <taxon>Ixodida</taxon>
        <taxon>Ixodoidea</taxon>
        <taxon>Ixodidae</taxon>
        <taxon>Amblyomminae</taxon>
        <taxon>Amblyomma</taxon>
    </lineage>
</organism>
<gene>
    <name evidence="1" type="ORF">V5799_007555</name>
</gene>
<dbReference type="AlphaFoldDB" id="A0AAQ4FH23"/>
<dbReference type="EMBL" id="JARKHS020003046">
    <property type="protein sequence ID" value="KAK8786085.1"/>
    <property type="molecule type" value="Genomic_DNA"/>
</dbReference>
<name>A0AAQ4FH23_AMBAM</name>
<evidence type="ECO:0000313" key="2">
    <source>
        <dbReference type="Proteomes" id="UP001321473"/>
    </source>
</evidence>
<sequence length="95" mass="11078">MYRLAQDRRVTSRSCRTPRACGSFVWPLLRLGVRALCRRRRRSVPSIEDCPWLRLSSCTRAQLPVEALQQAKLSINDMPMGRILTRKHNFLLQVI</sequence>
<proteinExistence type="predicted"/>
<evidence type="ECO:0000313" key="1">
    <source>
        <dbReference type="EMBL" id="KAK8786085.1"/>
    </source>
</evidence>